<feature type="signal peptide" evidence="5">
    <location>
        <begin position="1"/>
        <end position="18"/>
    </location>
</feature>
<dbReference type="Proteomes" id="UP000053342">
    <property type="component" value="Unassembled WGS sequence"/>
</dbReference>
<dbReference type="OrthoDB" id="941679at2759"/>
<dbReference type="GO" id="GO:0009986">
    <property type="term" value="C:cell surface"/>
    <property type="evidence" value="ECO:0007669"/>
    <property type="project" value="TreeGrafter"/>
</dbReference>
<dbReference type="EMBL" id="KN847335">
    <property type="protein sequence ID" value="KIW43130.1"/>
    <property type="molecule type" value="Genomic_DNA"/>
</dbReference>
<dbReference type="GO" id="GO:0009277">
    <property type="term" value="C:fungal-type cell wall"/>
    <property type="evidence" value="ECO:0007669"/>
    <property type="project" value="TreeGrafter"/>
</dbReference>
<dbReference type="GO" id="GO:0042973">
    <property type="term" value="F:glucan endo-1,3-beta-D-glucosidase activity"/>
    <property type="evidence" value="ECO:0007669"/>
    <property type="project" value="TreeGrafter"/>
</dbReference>
<dbReference type="RefSeq" id="XP_016263346.1">
    <property type="nucleotide sequence ID" value="XM_016405140.1"/>
</dbReference>
<keyword evidence="3" id="KW-0378">Hydrolase</keyword>
<evidence type="ECO:0000256" key="5">
    <source>
        <dbReference type="SAM" id="SignalP"/>
    </source>
</evidence>
<organism evidence="6 7">
    <name type="scientific">Exophiala oligosperma</name>
    <dbReference type="NCBI Taxonomy" id="215243"/>
    <lineage>
        <taxon>Eukaryota</taxon>
        <taxon>Fungi</taxon>
        <taxon>Dikarya</taxon>
        <taxon>Ascomycota</taxon>
        <taxon>Pezizomycotina</taxon>
        <taxon>Eurotiomycetes</taxon>
        <taxon>Chaetothyriomycetidae</taxon>
        <taxon>Chaetothyriales</taxon>
        <taxon>Herpotrichiellaceae</taxon>
        <taxon>Exophiala</taxon>
    </lineage>
</organism>
<dbReference type="AlphaFoldDB" id="A0A0D2ATF5"/>
<comment type="similarity">
    <text evidence="2">Belongs to the glycosyl hydrolase 17 family.</text>
</comment>
<evidence type="ECO:0000256" key="2">
    <source>
        <dbReference type="ARBA" id="ARBA00008773"/>
    </source>
</evidence>
<dbReference type="GO" id="GO:0071555">
    <property type="term" value="P:cell wall organization"/>
    <property type="evidence" value="ECO:0007669"/>
    <property type="project" value="TreeGrafter"/>
</dbReference>
<dbReference type="GeneID" id="27356344"/>
<evidence type="ECO:0000313" key="6">
    <source>
        <dbReference type="EMBL" id="KIW43131.1"/>
    </source>
</evidence>
<gene>
    <name evidence="6" type="ORF">PV06_04270</name>
</gene>
<dbReference type="RefSeq" id="XP_016263347.1">
    <property type="nucleotide sequence ID" value="XM_016405141.1"/>
</dbReference>
<dbReference type="PANTHER" id="PTHR16631">
    <property type="entry name" value="GLUCAN 1,3-BETA-GLUCOSIDASE"/>
    <property type="match status" value="1"/>
</dbReference>
<accession>A0A0D2ATF5</accession>
<name>A0A0D2ATF5_9EURO</name>
<feature type="region of interest" description="Disordered" evidence="4">
    <location>
        <begin position="122"/>
        <end position="155"/>
    </location>
</feature>
<comment type="subcellular location">
    <subcellularLocation>
        <location evidence="1">Cell envelope</location>
    </subcellularLocation>
</comment>
<proteinExistence type="inferred from homology"/>
<protein>
    <submittedName>
        <fullName evidence="6">Uncharacterized protein</fullName>
    </submittedName>
</protein>
<dbReference type="InterPro" id="IPR017853">
    <property type="entry name" value="GH"/>
</dbReference>
<dbReference type="EMBL" id="KN847335">
    <property type="protein sequence ID" value="KIW43131.1"/>
    <property type="molecule type" value="Genomic_DNA"/>
</dbReference>
<dbReference type="STRING" id="215243.A0A0D2ATF5"/>
<sequence>MKAIHLGAAALCAQVGLAVPHAGHQKHRHAARHLETYYSTITDVVTITAPNAVVWVDQFGNVISTEYRGHVQSPAPSETVSTSVPIPVDTNTVASSSVIPTDAAPLPTTSASIRFSSVDTTTSSSPAVTSAPTSASQAPATGSSTTSSGVSGDDDNSAGGGGFGICYELITDSGCKTKDQISSDFAFLAGQGFSKVRVYDIGCDLGPVAQAASAANMQLVAGLNTITNVATDIGTLIGFLTGNWASVDTIVIGNEVVNNGGDPNAVVAALGVARAALSAAGYTKNVVTVDVWSQLLRYPQLCQNSDYCAANAHAYFDVNTNADQAGTYVSNISQQLAAIANGKSVVITESGWPWQGQANGDAIPSPANQQTAVSGLRSAFASNPGGLFLFQAYDATYKAPGPLGVEQFFGIYGH</sequence>
<reference evidence="6 7" key="1">
    <citation type="submission" date="2015-01" db="EMBL/GenBank/DDBJ databases">
        <title>The Genome Sequence of Exophiala oligosperma CBS72588.</title>
        <authorList>
            <consortium name="The Broad Institute Genomics Platform"/>
            <person name="Cuomo C."/>
            <person name="de Hoog S."/>
            <person name="Gorbushina A."/>
            <person name="Stielow B."/>
            <person name="Teixiera M."/>
            <person name="Abouelleil A."/>
            <person name="Chapman S.B."/>
            <person name="Priest M."/>
            <person name="Young S.K."/>
            <person name="Wortman J."/>
            <person name="Nusbaum C."/>
            <person name="Birren B."/>
        </authorList>
    </citation>
    <scope>NUCLEOTIDE SEQUENCE [LARGE SCALE GENOMIC DNA]</scope>
    <source>
        <strain evidence="6 7">CBS 72588</strain>
    </source>
</reference>
<dbReference type="VEuPathDB" id="FungiDB:PV06_04270"/>
<evidence type="ECO:0000256" key="4">
    <source>
        <dbReference type="SAM" id="MobiDB-lite"/>
    </source>
</evidence>
<feature type="compositionally biased region" description="Low complexity" evidence="4">
    <location>
        <begin position="122"/>
        <end position="151"/>
    </location>
</feature>
<dbReference type="InterPro" id="IPR050732">
    <property type="entry name" value="Beta-glucan_modifiers"/>
</dbReference>
<keyword evidence="5" id="KW-0732">Signal</keyword>
<feature type="chain" id="PRO_5007395304" evidence="5">
    <location>
        <begin position="19"/>
        <end position="414"/>
    </location>
</feature>
<dbReference type="HOGENOM" id="CLU_027285_1_1_1"/>
<dbReference type="Gene3D" id="3.20.20.80">
    <property type="entry name" value="Glycosidases"/>
    <property type="match status" value="2"/>
</dbReference>
<evidence type="ECO:0000256" key="3">
    <source>
        <dbReference type="ARBA" id="ARBA00022801"/>
    </source>
</evidence>
<dbReference type="GO" id="GO:0005576">
    <property type="term" value="C:extracellular region"/>
    <property type="evidence" value="ECO:0007669"/>
    <property type="project" value="TreeGrafter"/>
</dbReference>
<dbReference type="PANTHER" id="PTHR16631:SF14">
    <property type="entry name" value="FAMILY 17 GLUCOSIDASE SCW10-RELATED"/>
    <property type="match status" value="1"/>
</dbReference>
<evidence type="ECO:0000256" key="1">
    <source>
        <dbReference type="ARBA" id="ARBA00004196"/>
    </source>
</evidence>
<keyword evidence="7" id="KW-1185">Reference proteome</keyword>
<dbReference type="SUPFAM" id="SSF51445">
    <property type="entry name" value="(Trans)glycosidases"/>
    <property type="match status" value="1"/>
</dbReference>
<evidence type="ECO:0000313" key="7">
    <source>
        <dbReference type="Proteomes" id="UP000053342"/>
    </source>
</evidence>